<dbReference type="InterPro" id="IPR009057">
    <property type="entry name" value="Homeodomain-like_sf"/>
</dbReference>
<feature type="region of interest" description="Disordered" evidence="7">
    <location>
        <begin position="866"/>
        <end position="886"/>
    </location>
</feature>
<reference evidence="11" key="2">
    <citation type="submission" date="2025-08" db="UniProtKB">
        <authorList>
            <consortium name="RefSeq"/>
        </authorList>
    </citation>
    <scope>IDENTIFICATION</scope>
    <source>
        <tissue evidence="11">Leaves</tissue>
    </source>
</reference>
<dbReference type="OrthoDB" id="2143914at2759"/>
<dbReference type="Gene3D" id="1.10.10.60">
    <property type="entry name" value="Homeodomain-like"/>
    <property type="match status" value="2"/>
</dbReference>
<evidence type="ECO:0000256" key="2">
    <source>
        <dbReference type="ARBA" id="ARBA00022737"/>
    </source>
</evidence>
<feature type="region of interest" description="Disordered" evidence="7">
    <location>
        <begin position="511"/>
        <end position="536"/>
    </location>
</feature>
<protein>
    <recommendedName>
        <fullName evidence="12">Transcription factor MYB97-like</fullName>
    </recommendedName>
</protein>
<dbReference type="GO" id="GO:0003677">
    <property type="term" value="F:DNA binding"/>
    <property type="evidence" value="ECO:0007669"/>
    <property type="project" value="UniProtKB-KW"/>
</dbReference>
<dbReference type="Proteomes" id="UP001652660">
    <property type="component" value="Chromosome 5c"/>
</dbReference>
<keyword evidence="3" id="KW-0805">Transcription regulation</keyword>
<feature type="compositionally biased region" description="Polar residues" evidence="7">
    <location>
        <begin position="381"/>
        <end position="392"/>
    </location>
</feature>
<dbReference type="PROSITE" id="PS51294">
    <property type="entry name" value="HTH_MYB"/>
    <property type="match status" value="2"/>
</dbReference>
<evidence type="ECO:0000259" key="9">
    <source>
        <dbReference type="PROSITE" id="PS51294"/>
    </source>
</evidence>
<name>A0A6P6SDI2_COFAR</name>
<dbReference type="Pfam" id="PF00249">
    <property type="entry name" value="Myb_DNA-binding"/>
    <property type="match status" value="2"/>
</dbReference>
<sequence>MTQNGVEGCLLGTTSCNLVWWSPEVLSGGPFDGGKSKSKDQPCMLEDGDDLDIQGPLENKGGRAAAGEEGDVMVVKKGPWSAEEDERLKKCVEEHGIGNWITIEKYSGLGRTSKSCRLRWTNHLRPNLKKGSFTKQEERLVVKLHKKYGNKWSYISSKLPGRTDNEIKNFWHGRVRRCRRKFLPIYPEDIEDGGSRGDSLDTDGKNNINDNDHNSSAKNGTNSIPSFPSITLPEFQPPLSLSVPFEQQPSPVINQNPASFFTPLPRTRLLSPQEKPLPSPHGFLSSHYPSPACYPTHIPQSPLSTPSQTQYHSIQRSQSTETPNTTLQNPLLSLPPDCSSIHQSNSPTGPAFTPLKPPPVLSPYVGYLKGSRGSSSLQSSPTAVTQSSAPAQGSSISAKGSSAPSPKIDVSSSVTSSQFSSTATGSLINSPKLHLSVQLPTASSVPLQTSSLPSALSSSNLNSPKIHDPMIASPHSPLRLNLTSSIPLDSHLQHNRCASPFLLSSQSWNASKAEPPSVQTPTSALRPTPEMKDSERSVAVLDAPLQEAQAKADTLHKNSPEELSVDGYLINNDLQGKILVTESIRDNVFYQSSSERDFSCEKPRTINLLGQSLKQENTTRETPKTEDLINKRSCKKVSHDKCLKPGILMGKISRRQGLLSEISKTGVLLVESEKKQILLQELMNNNLTQDVLARRSSKTVDLQLGGLTKTTKLFGERLSIEDPLSQISARKSSVVQKSEEGVSIFENLTSLRNQNLVEDILDISPTRSTSNPDTFGFSYSPKDTTTQFISDDLQWNLSSAQVVAGEVCNEILRGGAPLASQLQEHQIETLGPVFSHRPELVLSNFGYDGGGKSTCGEFYEGDHLDKSSREKCPDSPKGEFIEDQSQGGQVVSGGFMTEGMLVSQNWHEILRGSISDLDQYITANLLRSPTPDGKLNTPQECGGGIMEEALSIEGLSSRSLKNGVSLDQSSRDIFVGESSSANVIGLHEVALSEFVSPPRQTTVAHLLTSRDQFSEAGSSQCYEGVKLKQEIEEPHPLPEELSSLLEFSPTTLPDWHDIGCETSSIMDITFGLEMYHLHPIMR</sequence>
<feature type="region of interest" description="Disordered" evidence="7">
    <location>
        <begin position="294"/>
        <end position="412"/>
    </location>
</feature>
<evidence type="ECO:0000259" key="8">
    <source>
        <dbReference type="PROSITE" id="PS50090"/>
    </source>
</evidence>
<evidence type="ECO:0000256" key="7">
    <source>
        <dbReference type="SAM" id="MobiDB-lite"/>
    </source>
</evidence>
<feature type="compositionally biased region" description="Low complexity" evidence="7">
    <location>
        <begin position="371"/>
        <end position="380"/>
    </location>
</feature>
<keyword evidence="10" id="KW-1185">Reference proteome</keyword>
<evidence type="ECO:0000256" key="5">
    <source>
        <dbReference type="ARBA" id="ARBA00023163"/>
    </source>
</evidence>
<keyword evidence="2" id="KW-0677">Repeat</keyword>
<dbReference type="RefSeq" id="XP_027064243.1">
    <property type="nucleotide sequence ID" value="XM_027208442.2"/>
</dbReference>
<dbReference type="GO" id="GO:0005634">
    <property type="term" value="C:nucleus"/>
    <property type="evidence" value="ECO:0007669"/>
    <property type="project" value="UniProtKB-SubCell"/>
</dbReference>
<gene>
    <name evidence="11" type="primary">LOC113690514</name>
</gene>
<dbReference type="CDD" id="cd00167">
    <property type="entry name" value="SANT"/>
    <property type="match status" value="2"/>
</dbReference>
<dbReference type="AlphaFoldDB" id="A0A6P6SDI2"/>
<evidence type="ECO:0008006" key="12">
    <source>
        <dbReference type="Google" id="ProtNLM"/>
    </source>
</evidence>
<reference evidence="10" key="1">
    <citation type="journal article" date="2025" name="Foods">
        <title>Unveiling the Microbial Signatures of Arabica Coffee Cherries: Insights into Ripeness Specific Diversity, Functional Traits, and Implications for Quality and Safety.</title>
        <authorList>
            <consortium name="RefSeq"/>
            <person name="Tenea G.N."/>
            <person name="Cifuentes V."/>
            <person name="Reyes P."/>
            <person name="Cevallos-Vallejos M."/>
        </authorList>
    </citation>
    <scope>NUCLEOTIDE SEQUENCE [LARGE SCALE GENOMIC DNA]</scope>
</reference>
<feature type="region of interest" description="Disordered" evidence="7">
    <location>
        <begin position="30"/>
        <end position="56"/>
    </location>
</feature>
<feature type="compositionally biased region" description="Polar residues" evidence="7">
    <location>
        <begin position="216"/>
        <end position="229"/>
    </location>
</feature>
<feature type="domain" description="Myb-like" evidence="8">
    <location>
        <begin position="125"/>
        <end position="175"/>
    </location>
</feature>
<dbReference type="PROSITE" id="PS50090">
    <property type="entry name" value="MYB_LIKE"/>
    <property type="match status" value="2"/>
</dbReference>
<evidence type="ECO:0000256" key="6">
    <source>
        <dbReference type="ARBA" id="ARBA00023242"/>
    </source>
</evidence>
<proteinExistence type="predicted"/>
<dbReference type="SMART" id="SM00717">
    <property type="entry name" value="SANT"/>
    <property type="match status" value="2"/>
</dbReference>
<dbReference type="PANTHER" id="PTHR47995:SF18">
    <property type="entry name" value="TRANSCRIPTION FACTOR MYB65"/>
    <property type="match status" value="1"/>
</dbReference>
<feature type="compositionally biased region" description="Polar residues" evidence="7">
    <location>
        <begin position="298"/>
        <end position="331"/>
    </location>
</feature>
<accession>A0A6P6SDI2</accession>
<feature type="compositionally biased region" description="Basic and acidic residues" evidence="7">
    <location>
        <begin position="866"/>
        <end position="880"/>
    </location>
</feature>
<dbReference type="GeneID" id="113690514"/>
<keyword evidence="4" id="KW-0238">DNA-binding</keyword>
<comment type="subcellular location">
    <subcellularLocation>
        <location evidence="1">Nucleus</location>
    </subcellularLocation>
</comment>
<dbReference type="SUPFAM" id="SSF46689">
    <property type="entry name" value="Homeodomain-like"/>
    <property type="match status" value="1"/>
</dbReference>
<evidence type="ECO:0000313" key="11">
    <source>
        <dbReference type="RefSeq" id="XP_027064243.1"/>
    </source>
</evidence>
<evidence type="ECO:0000256" key="3">
    <source>
        <dbReference type="ARBA" id="ARBA00023015"/>
    </source>
</evidence>
<dbReference type="InterPro" id="IPR001005">
    <property type="entry name" value="SANT/Myb"/>
</dbReference>
<evidence type="ECO:0000256" key="4">
    <source>
        <dbReference type="ARBA" id="ARBA00023125"/>
    </source>
</evidence>
<feature type="domain" description="Myb-like" evidence="8">
    <location>
        <begin position="76"/>
        <end position="124"/>
    </location>
</feature>
<feature type="domain" description="HTH myb-type" evidence="9">
    <location>
        <begin position="75"/>
        <end position="128"/>
    </location>
</feature>
<dbReference type="FunFam" id="1.10.10.60:FF:000001">
    <property type="entry name" value="MYB-related transcription factor"/>
    <property type="match status" value="1"/>
</dbReference>
<dbReference type="InterPro" id="IPR017930">
    <property type="entry name" value="Myb_dom"/>
</dbReference>
<feature type="compositionally biased region" description="Basic and acidic residues" evidence="7">
    <location>
        <begin position="193"/>
        <end position="215"/>
    </location>
</feature>
<evidence type="ECO:0000256" key="1">
    <source>
        <dbReference type="ARBA" id="ARBA00004123"/>
    </source>
</evidence>
<feature type="domain" description="HTH myb-type" evidence="9">
    <location>
        <begin position="129"/>
        <end position="179"/>
    </location>
</feature>
<organism evidence="10 11">
    <name type="scientific">Coffea arabica</name>
    <name type="common">Arabian coffee</name>
    <dbReference type="NCBI Taxonomy" id="13443"/>
    <lineage>
        <taxon>Eukaryota</taxon>
        <taxon>Viridiplantae</taxon>
        <taxon>Streptophyta</taxon>
        <taxon>Embryophyta</taxon>
        <taxon>Tracheophyta</taxon>
        <taxon>Spermatophyta</taxon>
        <taxon>Magnoliopsida</taxon>
        <taxon>eudicotyledons</taxon>
        <taxon>Gunneridae</taxon>
        <taxon>Pentapetalae</taxon>
        <taxon>asterids</taxon>
        <taxon>lamiids</taxon>
        <taxon>Gentianales</taxon>
        <taxon>Rubiaceae</taxon>
        <taxon>Ixoroideae</taxon>
        <taxon>Gardenieae complex</taxon>
        <taxon>Bertiereae - Coffeeae clade</taxon>
        <taxon>Coffeeae</taxon>
        <taxon>Coffea</taxon>
    </lineage>
</organism>
<dbReference type="PANTHER" id="PTHR47995">
    <property type="entry name" value="TRANSCRIPTION FACTOR MYB33-RELATED"/>
    <property type="match status" value="1"/>
</dbReference>
<feature type="region of interest" description="Disordered" evidence="7">
    <location>
        <begin position="192"/>
        <end position="230"/>
    </location>
</feature>
<keyword evidence="5" id="KW-0804">Transcription</keyword>
<feature type="compositionally biased region" description="Low complexity" evidence="7">
    <location>
        <begin position="393"/>
        <end position="412"/>
    </location>
</feature>
<keyword evidence="6" id="KW-0539">Nucleus</keyword>
<evidence type="ECO:0000313" key="10">
    <source>
        <dbReference type="Proteomes" id="UP001652660"/>
    </source>
</evidence>